<dbReference type="PANTHER" id="PTHR47055:SF3">
    <property type="entry name" value="PHORBOL-ESTER_DAG-TYPE DOMAIN-CONTAINING PROTEIN"/>
    <property type="match status" value="1"/>
</dbReference>
<accession>A0A0V1D878</accession>
<comment type="caution">
    <text evidence="2">The sequence shown here is derived from an EMBL/GenBank/DDBJ whole genome shotgun (WGS) entry which is preliminary data.</text>
</comment>
<dbReference type="GO" id="GO:0043565">
    <property type="term" value="F:sequence-specific DNA binding"/>
    <property type="evidence" value="ECO:0007669"/>
    <property type="project" value="TreeGrafter"/>
</dbReference>
<name>A0A0V1D878_TRIBR</name>
<evidence type="ECO:0000313" key="3">
    <source>
        <dbReference type="Proteomes" id="UP000054653"/>
    </source>
</evidence>
<dbReference type="Proteomes" id="UP000054653">
    <property type="component" value="Unassembled WGS sequence"/>
</dbReference>
<dbReference type="InterPro" id="IPR029526">
    <property type="entry name" value="PGBD"/>
</dbReference>
<organism evidence="2 3">
    <name type="scientific">Trichinella britovi</name>
    <name type="common">Parasitic roundworm</name>
    <dbReference type="NCBI Taxonomy" id="45882"/>
    <lineage>
        <taxon>Eukaryota</taxon>
        <taxon>Metazoa</taxon>
        <taxon>Ecdysozoa</taxon>
        <taxon>Nematoda</taxon>
        <taxon>Enoplea</taxon>
        <taxon>Dorylaimia</taxon>
        <taxon>Trichinellida</taxon>
        <taxon>Trichinellidae</taxon>
        <taxon>Trichinella</taxon>
    </lineage>
</organism>
<dbReference type="AlphaFoldDB" id="A0A0V1D878"/>
<dbReference type="OrthoDB" id="10057240at2759"/>
<evidence type="ECO:0000259" key="1">
    <source>
        <dbReference type="Pfam" id="PF13843"/>
    </source>
</evidence>
<protein>
    <submittedName>
        <fullName evidence="2">PiggyBac transposable element-derived protein 3</fullName>
    </submittedName>
</protein>
<proteinExistence type="predicted"/>
<gene>
    <name evidence="2" type="primary">PGBD3</name>
    <name evidence="2" type="ORF">T03_13688</name>
</gene>
<evidence type="ECO:0000313" key="2">
    <source>
        <dbReference type="EMBL" id="KRY57671.1"/>
    </source>
</evidence>
<dbReference type="EMBL" id="JYDI01000028">
    <property type="protein sequence ID" value="KRY57671.1"/>
    <property type="molecule type" value="Genomic_DNA"/>
</dbReference>
<keyword evidence="3" id="KW-1185">Reference proteome</keyword>
<dbReference type="InterPro" id="IPR052638">
    <property type="entry name" value="PiggyBac_TE-derived"/>
</dbReference>
<sequence length="170" mass="19499">MYQRLNDRLLQCGIFHWLSALMNLWSHTMVGAAQRFHKGKADSHGLQGLDALCFFTSSDTLKKLSDLNVRATGTVRLNRSGTTSEMLTSNKELMKLRRNLYDCSCDGKVYIVRWHDKAVVTVASNCWQTYSRLHTMNQQVAFQRKYVKHTHLIQAYNSGMGDTYCCSTSY</sequence>
<dbReference type="Pfam" id="PF13843">
    <property type="entry name" value="DDE_Tnp_1_7"/>
    <property type="match status" value="1"/>
</dbReference>
<dbReference type="PANTHER" id="PTHR47055">
    <property type="entry name" value="DDE_TNP_1_7 DOMAIN-CONTAINING PROTEIN"/>
    <property type="match status" value="1"/>
</dbReference>
<reference evidence="2 3" key="1">
    <citation type="submission" date="2015-01" db="EMBL/GenBank/DDBJ databases">
        <title>Evolution of Trichinella species and genotypes.</title>
        <authorList>
            <person name="Korhonen P.K."/>
            <person name="Edoardo P."/>
            <person name="Giuseppe L.R."/>
            <person name="Gasser R.B."/>
        </authorList>
    </citation>
    <scope>NUCLEOTIDE SEQUENCE [LARGE SCALE GENOMIC DNA]</scope>
    <source>
        <strain evidence="2">ISS120</strain>
    </source>
</reference>
<feature type="domain" description="PiggyBac transposable element-derived protein" evidence="1">
    <location>
        <begin position="54"/>
        <end position="161"/>
    </location>
</feature>